<dbReference type="SUPFAM" id="SSF53098">
    <property type="entry name" value="Ribonuclease H-like"/>
    <property type="match status" value="1"/>
</dbReference>
<organism evidence="8 9">
    <name type="scientific">Aedes albopictus</name>
    <name type="common">Asian tiger mosquito</name>
    <name type="synonym">Stegomyia albopicta</name>
    <dbReference type="NCBI Taxonomy" id="7160"/>
    <lineage>
        <taxon>Eukaryota</taxon>
        <taxon>Metazoa</taxon>
        <taxon>Ecdysozoa</taxon>
        <taxon>Arthropoda</taxon>
        <taxon>Hexapoda</taxon>
        <taxon>Insecta</taxon>
        <taxon>Pterygota</taxon>
        <taxon>Neoptera</taxon>
        <taxon>Endopterygota</taxon>
        <taxon>Diptera</taxon>
        <taxon>Nematocera</taxon>
        <taxon>Culicoidea</taxon>
        <taxon>Culicidae</taxon>
        <taxon>Culicinae</taxon>
        <taxon>Aedini</taxon>
        <taxon>Aedes</taxon>
        <taxon>Stegomyia</taxon>
    </lineage>
</organism>
<sequence>MSSGSVAGAGMTKSGSPGEGVGCGVCRRGDEDCTNSRMVQCDECNVWFHYDCVNVNDSIRDYDWSCNGCVRTTLDKQRQTLSEQMERLEQQQKQWRQEQQKYQDQTDEQRKKLEQWQTQLELQRRGQEQIHQSQTGQLQLQQQSKQFEATTSGLNTPWQTFGGSLSQKQQVRIVEEVVTETQAANGPGNTKPLGTSSVNNVGTCRRSIIASSKSSKRSAKLRELQTKALEARQALEKKQLEERLELEREMLELSESEVDSVTSLEKINEWLEKTENAGKEAGNSLDETPLPVYNELLRKTVVPQSQTCIPGFPVVQANVQQHARYSAPHQPCVSQQLGGICAPGVRYTENLRPSQKFAGFPPNYQPPLGNFSSMPVYTVASHQPTAYPATSYQHQAAQTIQHTDSIPQNLGHPVMSTSTPRYRPATSQQQYLPHLHSNPVPLDSSHLAARQTVKDLPKFGGDPEDWPRFIAAYERTSRMCAFRNDELLDRLERSLHDKALNAVKSLLLHPDNVPVIMKRLKTLFGNPESIVETMVRRIRMMPPPKAEKMETIIDFGVAVQNLCATIQVCQMDERLYNVALLQELVDSLPSALKMKWAFYRKEIGAATLLEFNNWLGDMVEAFSQVVRPAAGTKMQKPEIRVRKEEVYVHAHSLSSPEQLDYKTCPACSNECSSLEQCSGFLEMLPKARWALVNEKKICRKCLTKHFNTCERKVPCNQDGCSFLHHWLLHDDSKHKKPLASAQVQNASVNAHHRSLPNVLLKYIRVTLHGKGRSITTYAFFDSGSTSTLMEHSLWKELNLNGEKSPLCISWTGGQGRYEQDSVVFSADIASAANPGQRFRLPEVHTVRSLDLPEQSMSVTELAKHFQHLSDLPIDSYSAVKPRILLGVDSSRLEYPFDSREGSENQPTAVLTRLGWVVYGPCSLSGQTVAINDVSYSYHICQCEGLHLAVKNYFSLDSLGVQLDGKPLMSRDDERAMKLLQENTVLQNKRYETGLLWRYEDVRLPSSKSMALKRHDCLNKRMARDPVLAKCLQEKILDYQAKGYIRKLSAQEENTYSGRSWYLPIFPVVNPNKPGKLRIVWDAAAKVGNFSLNSFLLKGPDQVTPLQHVLQRFREYRTAVAGDIREMFHQVRIKPIDQHCQRFLWNDGIPGNAPSTYAMEVMTFGASCSPSSAQYVKNINAARFKDQYPEAVETICKGTYVDDMLDSVESEAEAVKLLQDVRYIHAEGGFEIRGWLSNSQKVLDSMGEQITPQKDLNRDGDLATEKVLGMWWDTISDTFTFKIPKRCRQELLSGEQVPTKREVLRTLMSVYDPLGLLANILMYLKVLLQEIWRSKIGWDEPIDDESLDKWRAWLRVLNQVETVSVPRCYRKVTSSSTVTNEVQLHVFVDTSEKGYAAVAYLRFDENRSVECAFVTAKTRVAPLKYISIPRLELQAAVVGTRLAKCIGETHRITVQKRFFWTDSMDVLCWLRTDHRRYSKFVGARVGEILEDTAISEWLWVPTKLNVADEGTKWQKFPDLSSSSRWFRGPDFMWQQMSAWPAQPAYHGETITERNASINVHNTREPIFNFANYSNWRKLLRITAYVLRFTTNLRAYLQRRSPSNGILKQSELIEAERYIYRQVQLDAYGEEIALLRSSKDAEGRTTATIPRSSSLYKLSPFLDDHGVLRTEGRAAGCKFIDPDAVHTILLPREHPITTLIIRFTHERYHHLNHETIVNELRQVYRIPKLRSVCNKIRRLCQYCKNLRAQPQPPVMADLPPARLAAYSRPFSYVGIDYFGPIQVVVGRRSEKRWGVLITCLVVRAIHIEIAHSLNTSSCIMALRNFMCRRGTPVELFSDRGTNFIGANRELTEALRFLDEDKLMQEFVTPHTKWTFLPPSSPHMGGSWERLVQSVKKILGNMQLPRTPTDEVLRNSLLEVENIINSRPLTYIPIDDAENEALTPNHFLLGSSGGSKPLVAYDSSPATLVNNWRTSQIYANIFWRRWLREYLPSISRRTKWHYPTKPIEVGDVVVITDPDLPRNLWPKGRVVDVRCKNGQVRSATVRTSTNIYNRPAVKLAVLDVGAINTTQEPGPCVLGGTVTQAA</sequence>
<evidence type="ECO:0000313" key="8">
    <source>
        <dbReference type="EnsemblMetazoa" id="AALFPA23_005635.P7218"/>
    </source>
</evidence>
<dbReference type="EnsemblMetazoa" id="AALFPA23_005635.R7218">
    <property type="protein sequence ID" value="AALFPA23_005635.P7218"/>
    <property type="gene ID" value="AALFPA23_005635"/>
</dbReference>
<dbReference type="CDD" id="cd15489">
    <property type="entry name" value="PHD_SF"/>
    <property type="match status" value="1"/>
</dbReference>
<evidence type="ECO:0000256" key="2">
    <source>
        <dbReference type="ARBA" id="ARBA00022771"/>
    </source>
</evidence>
<dbReference type="InterPro" id="IPR043502">
    <property type="entry name" value="DNA/RNA_pol_sf"/>
</dbReference>
<reference evidence="9" key="1">
    <citation type="journal article" date="2015" name="Proc. Natl. Acad. Sci. U.S.A.">
        <title>Genome sequence of the Asian Tiger mosquito, Aedes albopictus, reveals insights into its biology, genetics, and evolution.</title>
        <authorList>
            <person name="Chen X.G."/>
            <person name="Jiang X."/>
            <person name="Gu J."/>
            <person name="Xu M."/>
            <person name="Wu Y."/>
            <person name="Deng Y."/>
            <person name="Zhang C."/>
            <person name="Bonizzoni M."/>
            <person name="Dermauw W."/>
            <person name="Vontas J."/>
            <person name="Armbruster P."/>
            <person name="Huang X."/>
            <person name="Yang Y."/>
            <person name="Zhang H."/>
            <person name="He W."/>
            <person name="Peng H."/>
            <person name="Liu Y."/>
            <person name="Wu K."/>
            <person name="Chen J."/>
            <person name="Lirakis M."/>
            <person name="Topalis P."/>
            <person name="Van Leeuwen T."/>
            <person name="Hall A.B."/>
            <person name="Jiang X."/>
            <person name="Thorpe C."/>
            <person name="Mueller R.L."/>
            <person name="Sun C."/>
            <person name="Waterhouse R.M."/>
            <person name="Yan G."/>
            <person name="Tu Z.J."/>
            <person name="Fang X."/>
            <person name="James A.A."/>
        </authorList>
    </citation>
    <scope>NUCLEOTIDE SEQUENCE [LARGE SCALE GENOMIC DNA]</scope>
    <source>
        <strain evidence="9">Foshan</strain>
    </source>
</reference>
<dbReference type="SMART" id="SM00249">
    <property type="entry name" value="PHD"/>
    <property type="match status" value="1"/>
</dbReference>
<dbReference type="InterPro" id="IPR019786">
    <property type="entry name" value="Zinc_finger_PHD-type_CS"/>
</dbReference>
<evidence type="ECO:0000259" key="7">
    <source>
        <dbReference type="PROSITE" id="PS50994"/>
    </source>
</evidence>
<keyword evidence="1" id="KW-0479">Metal-binding</keyword>
<reference evidence="8" key="2">
    <citation type="submission" date="2025-05" db="UniProtKB">
        <authorList>
            <consortium name="EnsemblMetazoa"/>
        </authorList>
    </citation>
    <scope>IDENTIFICATION</scope>
    <source>
        <strain evidence="8">Foshan</strain>
    </source>
</reference>
<dbReference type="InterPro" id="IPR001584">
    <property type="entry name" value="Integrase_cat-core"/>
</dbReference>
<feature type="coiled-coil region" evidence="5">
    <location>
        <begin position="221"/>
        <end position="257"/>
    </location>
</feature>
<dbReference type="Gene3D" id="3.30.420.10">
    <property type="entry name" value="Ribonuclease H-like superfamily/Ribonuclease H"/>
    <property type="match status" value="1"/>
</dbReference>
<dbReference type="InterPro" id="IPR011011">
    <property type="entry name" value="Znf_FYVE_PHD"/>
</dbReference>
<keyword evidence="5" id="KW-0175">Coiled coil</keyword>
<accession>A0ABM1Y4I6</accession>
<evidence type="ECO:0000256" key="4">
    <source>
        <dbReference type="PROSITE-ProRule" id="PRU00146"/>
    </source>
</evidence>
<dbReference type="InterPro" id="IPR001965">
    <property type="entry name" value="Znf_PHD"/>
</dbReference>
<evidence type="ECO:0000256" key="3">
    <source>
        <dbReference type="ARBA" id="ARBA00022833"/>
    </source>
</evidence>
<evidence type="ECO:0000313" key="9">
    <source>
        <dbReference type="Proteomes" id="UP000069940"/>
    </source>
</evidence>
<dbReference type="RefSeq" id="XP_062711850.1">
    <property type="nucleotide sequence ID" value="XM_062855866.1"/>
</dbReference>
<dbReference type="Pfam" id="PF18701">
    <property type="entry name" value="DUF5641"/>
    <property type="match status" value="1"/>
</dbReference>
<feature type="coiled-coil region" evidence="5">
    <location>
        <begin position="71"/>
        <end position="119"/>
    </location>
</feature>
<dbReference type="PROSITE" id="PS01359">
    <property type="entry name" value="ZF_PHD_1"/>
    <property type="match status" value="1"/>
</dbReference>
<protein>
    <submittedName>
        <fullName evidence="8">Uncharacterized protein</fullName>
    </submittedName>
</protein>
<dbReference type="SUPFAM" id="SSF56672">
    <property type="entry name" value="DNA/RNA polymerases"/>
    <property type="match status" value="1"/>
</dbReference>
<dbReference type="PROSITE" id="PS50016">
    <property type="entry name" value="ZF_PHD_2"/>
    <property type="match status" value="1"/>
</dbReference>
<dbReference type="InterPro" id="IPR008042">
    <property type="entry name" value="Retrotrans_Pao"/>
</dbReference>
<dbReference type="InterPro" id="IPR005312">
    <property type="entry name" value="DUF1759"/>
</dbReference>
<dbReference type="Gene3D" id="3.30.40.10">
    <property type="entry name" value="Zinc/RING finger domain, C3HC4 (zinc finger)"/>
    <property type="match status" value="1"/>
</dbReference>
<feature type="domain" description="Integrase catalytic" evidence="7">
    <location>
        <begin position="1763"/>
        <end position="1949"/>
    </location>
</feature>
<evidence type="ECO:0000256" key="5">
    <source>
        <dbReference type="SAM" id="Coils"/>
    </source>
</evidence>
<dbReference type="InterPro" id="IPR013083">
    <property type="entry name" value="Znf_RING/FYVE/PHD"/>
</dbReference>
<dbReference type="InterPro" id="IPR043128">
    <property type="entry name" value="Rev_trsase/Diguanyl_cyclase"/>
</dbReference>
<name>A0ABM1Y4I6_AEDAL</name>
<dbReference type="Pfam" id="PF00078">
    <property type="entry name" value="RVT_1"/>
    <property type="match status" value="1"/>
</dbReference>
<dbReference type="InterPro" id="IPR012337">
    <property type="entry name" value="RNaseH-like_sf"/>
</dbReference>
<keyword evidence="2 4" id="KW-0863">Zinc-finger</keyword>
<dbReference type="PANTHER" id="PTHR47331:SF1">
    <property type="entry name" value="GAG-LIKE PROTEIN"/>
    <property type="match status" value="1"/>
</dbReference>
<dbReference type="Proteomes" id="UP000069940">
    <property type="component" value="Unassembled WGS sequence"/>
</dbReference>
<keyword evidence="3" id="KW-0862">Zinc</keyword>
<dbReference type="Pfam" id="PF00628">
    <property type="entry name" value="PHD"/>
    <property type="match status" value="1"/>
</dbReference>
<keyword evidence="9" id="KW-1185">Reference proteome</keyword>
<dbReference type="Gene3D" id="3.10.10.10">
    <property type="entry name" value="HIV Type 1 Reverse Transcriptase, subunit A, domain 1"/>
    <property type="match status" value="1"/>
</dbReference>
<dbReference type="InterPro" id="IPR000477">
    <property type="entry name" value="RT_dom"/>
</dbReference>
<dbReference type="PANTHER" id="PTHR47331">
    <property type="entry name" value="PHD-TYPE DOMAIN-CONTAINING PROTEIN"/>
    <property type="match status" value="1"/>
</dbReference>
<evidence type="ECO:0000259" key="6">
    <source>
        <dbReference type="PROSITE" id="PS50016"/>
    </source>
</evidence>
<dbReference type="GeneID" id="115264187"/>
<dbReference type="Pfam" id="PF03564">
    <property type="entry name" value="DUF1759"/>
    <property type="match status" value="1"/>
</dbReference>
<dbReference type="InterPro" id="IPR036397">
    <property type="entry name" value="RNaseH_sf"/>
</dbReference>
<dbReference type="InterPro" id="IPR040676">
    <property type="entry name" value="DUF5641"/>
</dbReference>
<dbReference type="SUPFAM" id="SSF57903">
    <property type="entry name" value="FYVE/PHD zinc finger"/>
    <property type="match status" value="1"/>
</dbReference>
<dbReference type="PROSITE" id="PS50994">
    <property type="entry name" value="INTEGRASE"/>
    <property type="match status" value="1"/>
</dbReference>
<dbReference type="Pfam" id="PF05380">
    <property type="entry name" value="Peptidase_A17"/>
    <property type="match status" value="1"/>
</dbReference>
<dbReference type="Gene3D" id="3.30.70.270">
    <property type="match status" value="1"/>
</dbReference>
<feature type="domain" description="PHD-type" evidence="6">
    <location>
        <begin position="20"/>
        <end position="72"/>
    </location>
</feature>
<dbReference type="InterPro" id="IPR019787">
    <property type="entry name" value="Znf_PHD-finger"/>
</dbReference>
<evidence type="ECO:0000256" key="1">
    <source>
        <dbReference type="ARBA" id="ARBA00022723"/>
    </source>
</evidence>
<proteinExistence type="predicted"/>